<dbReference type="Pfam" id="PF13410">
    <property type="entry name" value="GST_C_2"/>
    <property type="match status" value="1"/>
</dbReference>
<proteinExistence type="predicted"/>
<dbReference type="GO" id="GO:0006749">
    <property type="term" value="P:glutathione metabolic process"/>
    <property type="evidence" value="ECO:0007669"/>
    <property type="project" value="TreeGrafter"/>
</dbReference>
<dbReference type="RefSeq" id="XP_034099399.2">
    <property type="nucleotide sequence ID" value="XM_034243508.2"/>
</dbReference>
<dbReference type="InterPro" id="IPR040079">
    <property type="entry name" value="Glutathione_S-Trfase"/>
</dbReference>
<sequence length="228" mass="26720">MASAMKYYYDLLSPPARALWIALKLAKTPFEECPVALRKKEQLSDEYKSINRFQKVPALVDGSFHLSESLAMVRYLADTKQLTEQLYPKSIQDRARIDEYLEWQHFNLKLPCNLYFRDGWLFPINGITPKPKPEELENYINNVDNSLELLERFWLNQNFLTGSHLTVADLFSSSDIEQLKLCQYTVDEQKFPKVAKWLDRVRDASQPYHDKAYAFLQRKSKVTAQSKL</sequence>
<protein>
    <submittedName>
        <fullName evidence="7">Glutathione S-transferase theta-3-like</fullName>
    </submittedName>
</protein>
<feature type="domain" description="GST N-terminal" evidence="4">
    <location>
        <begin position="3"/>
        <end position="84"/>
    </location>
</feature>
<evidence type="ECO:0000313" key="6">
    <source>
        <dbReference type="Proteomes" id="UP000515160"/>
    </source>
</evidence>
<evidence type="ECO:0000259" key="4">
    <source>
        <dbReference type="PROSITE" id="PS50404"/>
    </source>
</evidence>
<evidence type="ECO:0000259" key="5">
    <source>
        <dbReference type="PROSITE" id="PS50405"/>
    </source>
</evidence>
<dbReference type="PROSITE" id="PS50404">
    <property type="entry name" value="GST_NTER"/>
    <property type="match status" value="1"/>
</dbReference>
<keyword evidence="2" id="KW-0963">Cytoplasm</keyword>
<dbReference type="SFLD" id="SFLDS00019">
    <property type="entry name" value="Glutathione_Transferase_(cytos"/>
    <property type="match status" value="1"/>
</dbReference>
<dbReference type="SFLD" id="SFLDG00358">
    <property type="entry name" value="Main_(cytGST)"/>
    <property type="match status" value="1"/>
</dbReference>
<dbReference type="Proteomes" id="UP000515160">
    <property type="component" value="Chromosome 2L"/>
</dbReference>
<dbReference type="PANTHER" id="PTHR43917">
    <property type="match status" value="1"/>
</dbReference>
<dbReference type="SUPFAM" id="SSF47616">
    <property type="entry name" value="GST C-terminal domain-like"/>
    <property type="match status" value="1"/>
</dbReference>
<feature type="domain" description="GST C-terminal" evidence="5">
    <location>
        <begin position="90"/>
        <end position="222"/>
    </location>
</feature>
<dbReference type="Gene3D" id="1.20.1050.10">
    <property type="match status" value="1"/>
</dbReference>
<dbReference type="GO" id="GO:0005737">
    <property type="term" value="C:cytoplasm"/>
    <property type="evidence" value="ECO:0007669"/>
    <property type="project" value="UniProtKB-SubCell"/>
</dbReference>
<dbReference type="GO" id="GO:0004364">
    <property type="term" value="F:glutathione transferase activity"/>
    <property type="evidence" value="ECO:0007669"/>
    <property type="project" value="TreeGrafter"/>
</dbReference>
<gene>
    <name evidence="7" type="primary">LOC117564647</name>
</gene>
<dbReference type="PANTHER" id="PTHR43917:SF8">
    <property type="entry name" value="GH16740P-RELATED"/>
    <property type="match status" value="1"/>
</dbReference>
<dbReference type="Pfam" id="PF02798">
    <property type="entry name" value="GST_N"/>
    <property type="match status" value="1"/>
</dbReference>
<dbReference type="InterPro" id="IPR051369">
    <property type="entry name" value="GST_Theta"/>
</dbReference>
<evidence type="ECO:0000256" key="2">
    <source>
        <dbReference type="ARBA" id="ARBA00022490"/>
    </source>
</evidence>
<dbReference type="InterPro" id="IPR036249">
    <property type="entry name" value="Thioredoxin-like_sf"/>
</dbReference>
<dbReference type="InterPro" id="IPR040075">
    <property type="entry name" value="GST_N_Theta"/>
</dbReference>
<dbReference type="InterPro" id="IPR010987">
    <property type="entry name" value="Glutathione-S-Trfase_C-like"/>
</dbReference>
<dbReference type="GeneID" id="117564647"/>
<evidence type="ECO:0000313" key="7">
    <source>
        <dbReference type="RefSeq" id="XP_034099399.2"/>
    </source>
</evidence>
<dbReference type="OrthoDB" id="422574at2759"/>
<keyword evidence="3" id="KW-0808">Transferase</keyword>
<dbReference type="Gene3D" id="3.40.30.10">
    <property type="entry name" value="Glutaredoxin"/>
    <property type="match status" value="1"/>
</dbReference>
<dbReference type="FunFam" id="1.20.1050.10:FF:000039">
    <property type="entry name" value="Glutathione S-transferase theta-1"/>
    <property type="match status" value="1"/>
</dbReference>
<organism evidence="6 7">
    <name type="scientific">Drosophila albomicans</name>
    <name type="common">Fruit fly</name>
    <dbReference type="NCBI Taxonomy" id="7291"/>
    <lineage>
        <taxon>Eukaryota</taxon>
        <taxon>Metazoa</taxon>
        <taxon>Ecdysozoa</taxon>
        <taxon>Arthropoda</taxon>
        <taxon>Hexapoda</taxon>
        <taxon>Insecta</taxon>
        <taxon>Pterygota</taxon>
        <taxon>Neoptera</taxon>
        <taxon>Endopterygota</taxon>
        <taxon>Diptera</taxon>
        <taxon>Brachycera</taxon>
        <taxon>Muscomorpha</taxon>
        <taxon>Ephydroidea</taxon>
        <taxon>Drosophilidae</taxon>
        <taxon>Drosophila</taxon>
    </lineage>
</organism>
<dbReference type="PROSITE" id="PS50405">
    <property type="entry name" value="GST_CTER"/>
    <property type="match status" value="1"/>
</dbReference>
<dbReference type="InterPro" id="IPR004045">
    <property type="entry name" value="Glutathione_S-Trfase_N"/>
</dbReference>
<comment type="subcellular location">
    <subcellularLocation>
        <location evidence="1">Cytoplasm</location>
    </subcellularLocation>
</comment>
<dbReference type="InterPro" id="IPR036282">
    <property type="entry name" value="Glutathione-S-Trfase_C_sf"/>
</dbReference>
<keyword evidence="6" id="KW-1185">Reference proteome</keyword>
<dbReference type="CDD" id="cd03050">
    <property type="entry name" value="GST_N_Theta"/>
    <property type="match status" value="1"/>
</dbReference>
<accession>A0A6P8W7H1</accession>
<evidence type="ECO:0000256" key="3">
    <source>
        <dbReference type="ARBA" id="ARBA00022679"/>
    </source>
</evidence>
<reference evidence="7" key="1">
    <citation type="submission" date="2025-08" db="UniProtKB">
        <authorList>
            <consortium name="RefSeq"/>
        </authorList>
    </citation>
    <scope>IDENTIFICATION</scope>
    <source>
        <strain evidence="7">15112-1751.03</strain>
        <tissue evidence="7">Whole Adult</tissue>
    </source>
</reference>
<evidence type="ECO:0000256" key="1">
    <source>
        <dbReference type="ARBA" id="ARBA00004496"/>
    </source>
</evidence>
<dbReference type="SUPFAM" id="SSF52833">
    <property type="entry name" value="Thioredoxin-like"/>
    <property type="match status" value="1"/>
</dbReference>
<name>A0A6P8W7H1_DROAB</name>
<dbReference type="AlphaFoldDB" id="A0A6P8W7H1"/>